<proteinExistence type="predicted"/>
<dbReference type="Proteomes" id="UP000326877">
    <property type="component" value="Unassembled WGS sequence"/>
</dbReference>
<sequence>MLPFLSDYARLLARYGLPEDPSVEELNELSEERLSEFVSALLALQRRVSLARADLPAGFMQRLHIVLMWCDNLLDELLSGDLVLESSMMFLSSVLTGETDFPPYGVRVERHVLPPVCSVHTLTANYVHGRAAGKVCRACAVLLPALHAAESLHHSRAHLLRRGRLLVWHDRLGKMRQLFSVEHADIPVWQLHALLQACGIPLKADGAQ</sequence>
<reference evidence="1" key="1">
    <citation type="submission" date="2019-04" db="EMBL/GenBank/DDBJ databases">
        <title>Friends and foes A comparative genomics studyof 23 Aspergillus species from section Flavi.</title>
        <authorList>
            <consortium name="DOE Joint Genome Institute"/>
            <person name="Kjaerbolling I."/>
            <person name="Vesth T."/>
            <person name="Frisvad J.C."/>
            <person name="Nybo J.L."/>
            <person name="Theobald S."/>
            <person name="Kildgaard S."/>
            <person name="Isbrandt T."/>
            <person name="Kuo A."/>
            <person name="Sato A."/>
            <person name="Lyhne E.K."/>
            <person name="Kogle M.E."/>
            <person name="Wiebenga A."/>
            <person name="Kun R.S."/>
            <person name="Lubbers R.J."/>
            <person name="Makela M.R."/>
            <person name="Barry K."/>
            <person name="Chovatia M."/>
            <person name="Clum A."/>
            <person name="Daum C."/>
            <person name="Haridas S."/>
            <person name="He G."/>
            <person name="LaButti K."/>
            <person name="Lipzen A."/>
            <person name="Mondo S."/>
            <person name="Riley R."/>
            <person name="Salamov A."/>
            <person name="Simmons B.A."/>
            <person name="Magnuson J.K."/>
            <person name="Henrissat B."/>
            <person name="Mortensen U.H."/>
            <person name="Larsen T.O."/>
            <person name="Devries R.P."/>
            <person name="Grigoriev I.V."/>
            <person name="Machida M."/>
            <person name="Baker S.E."/>
            <person name="Andersen M.R."/>
        </authorList>
    </citation>
    <scope>NUCLEOTIDE SEQUENCE [LARGE SCALE GENOMIC DNA]</scope>
    <source>
        <strain evidence="1">IBT 14317</strain>
    </source>
</reference>
<dbReference type="AlphaFoldDB" id="A0A5N7CDE5"/>
<accession>A0A5N7CDE5</accession>
<gene>
    <name evidence="1" type="ORF">BDV23DRAFT_182414</name>
</gene>
<protein>
    <submittedName>
        <fullName evidence="1">Uncharacterized protein</fullName>
    </submittedName>
</protein>
<dbReference type="EMBL" id="ML735244">
    <property type="protein sequence ID" value="KAE8391603.1"/>
    <property type="molecule type" value="Genomic_DNA"/>
</dbReference>
<organism evidence="1">
    <name type="scientific">Petromyces alliaceus</name>
    <name type="common">Aspergillus alliaceus</name>
    <dbReference type="NCBI Taxonomy" id="209559"/>
    <lineage>
        <taxon>Eukaryota</taxon>
        <taxon>Fungi</taxon>
        <taxon>Dikarya</taxon>
        <taxon>Ascomycota</taxon>
        <taxon>Pezizomycotina</taxon>
        <taxon>Eurotiomycetes</taxon>
        <taxon>Eurotiomycetidae</taxon>
        <taxon>Eurotiales</taxon>
        <taxon>Aspergillaceae</taxon>
        <taxon>Aspergillus</taxon>
        <taxon>Aspergillus subgen. Circumdati</taxon>
    </lineage>
</organism>
<evidence type="ECO:0000313" key="1">
    <source>
        <dbReference type="EMBL" id="KAE8391603.1"/>
    </source>
</evidence>
<name>A0A5N7CDE5_PETAA</name>